<dbReference type="PROSITE" id="PS50972">
    <property type="entry name" value="PTERIN_BINDING"/>
    <property type="match status" value="1"/>
</dbReference>
<dbReference type="GO" id="GO:0046872">
    <property type="term" value="F:metal ion binding"/>
    <property type="evidence" value="ECO:0007669"/>
    <property type="project" value="UniProtKB-KW"/>
</dbReference>
<dbReference type="CDD" id="cd00739">
    <property type="entry name" value="DHPS"/>
    <property type="match status" value="1"/>
</dbReference>
<evidence type="ECO:0000256" key="8">
    <source>
        <dbReference type="ARBA" id="ARBA00022679"/>
    </source>
</evidence>
<keyword evidence="10" id="KW-0547">Nucleotide-binding</keyword>
<dbReference type="EMBL" id="WAJR01000022">
    <property type="protein sequence ID" value="KAB1638721.1"/>
    <property type="molecule type" value="Genomic_DNA"/>
</dbReference>
<dbReference type="GO" id="GO:0016301">
    <property type="term" value="F:kinase activity"/>
    <property type="evidence" value="ECO:0007669"/>
    <property type="project" value="UniProtKB-KW"/>
</dbReference>
<dbReference type="SUPFAM" id="SSF55083">
    <property type="entry name" value="6-hydroxymethyl-7,8-dihydropterin pyrophosphokinase, HPPK"/>
    <property type="match status" value="1"/>
</dbReference>
<keyword evidence="12" id="KW-0067">ATP-binding</keyword>
<dbReference type="GO" id="GO:0004156">
    <property type="term" value="F:dihydropteroate synthase activity"/>
    <property type="evidence" value="ECO:0007669"/>
    <property type="project" value="UniProtKB-EC"/>
</dbReference>
<dbReference type="SUPFAM" id="SSF51717">
    <property type="entry name" value="Dihydropteroate synthetase-like"/>
    <property type="match status" value="1"/>
</dbReference>
<dbReference type="Gene3D" id="3.30.70.560">
    <property type="entry name" value="7,8-Dihydro-6-hydroxymethylpterin-pyrophosphokinase HPPK"/>
    <property type="match status" value="1"/>
</dbReference>
<comment type="catalytic activity">
    <reaction evidence="1">
        <text>(7,8-dihydropterin-6-yl)methyl diphosphate + 4-aminobenzoate = 7,8-dihydropteroate + diphosphate</text>
        <dbReference type="Rhea" id="RHEA:19949"/>
        <dbReference type="ChEBI" id="CHEBI:17836"/>
        <dbReference type="ChEBI" id="CHEBI:17839"/>
        <dbReference type="ChEBI" id="CHEBI:33019"/>
        <dbReference type="ChEBI" id="CHEBI:72950"/>
        <dbReference type="EC" id="2.5.1.15"/>
    </reaction>
</comment>
<comment type="catalytic activity">
    <reaction evidence="2">
        <text>6-hydroxymethyl-7,8-dihydropterin + ATP = (7,8-dihydropterin-6-yl)methyl diphosphate + AMP + H(+)</text>
        <dbReference type="Rhea" id="RHEA:11412"/>
        <dbReference type="ChEBI" id="CHEBI:15378"/>
        <dbReference type="ChEBI" id="CHEBI:30616"/>
        <dbReference type="ChEBI" id="CHEBI:44841"/>
        <dbReference type="ChEBI" id="CHEBI:72950"/>
        <dbReference type="ChEBI" id="CHEBI:456215"/>
        <dbReference type="EC" id="2.7.6.3"/>
    </reaction>
</comment>
<dbReference type="PANTHER" id="PTHR20941:SF1">
    <property type="entry name" value="FOLIC ACID SYNTHESIS PROTEIN FOL1"/>
    <property type="match status" value="1"/>
</dbReference>
<evidence type="ECO:0000256" key="4">
    <source>
        <dbReference type="ARBA" id="ARBA00004763"/>
    </source>
</evidence>
<proteinExistence type="inferred from homology"/>
<evidence type="ECO:0000256" key="3">
    <source>
        <dbReference type="ARBA" id="ARBA00001946"/>
    </source>
</evidence>
<dbReference type="GO" id="GO:0005829">
    <property type="term" value="C:cytosol"/>
    <property type="evidence" value="ECO:0007669"/>
    <property type="project" value="TreeGrafter"/>
</dbReference>
<dbReference type="EC" id="2.5.1.15" evidence="17"/>
<dbReference type="GO" id="GO:0005524">
    <property type="term" value="F:ATP binding"/>
    <property type="evidence" value="ECO:0007669"/>
    <property type="project" value="UniProtKB-KW"/>
</dbReference>
<dbReference type="RefSeq" id="WP_158050032.1">
    <property type="nucleotide sequence ID" value="NZ_DBFOKP010000087.1"/>
</dbReference>
<dbReference type="GO" id="GO:0046654">
    <property type="term" value="P:tetrahydrofolate biosynthetic process"/>
    <property type="evidence" value="ECO:0007669"/>
    <property type="project" value="UniProtKB-UniPathway"/>
</dbReference>
<dbReference type="InterPro" id="IPR011005">
    <property type="entry name" value="Dihydropteroate_synth-like_sf"/>
</dbReference>
<organism evidence="17 18">
    <name type="scientific">Ellagibacter isourolithinifaciens</name>
    <dbReference type="NCBI Taxonomy" id="2137581"/>
    <lineage>
        <taxon>Bacteria</taxon>
        <taxon>Bacillati</taxon>
        <taxon>Actinomycetota</taxon>
        <taxon>Coriobacteriia</taxon>
        <taxon>Eggerthellales</taxon>
        <taxon>Eggerthellaceae</taxon>
        <taxon>Ellagibacter</taxon>
    </lineage>
</organism>
<evidence type="ECO:0000256" key="12">
    <source>
        <dbReference type="ARBA" id="ARBA00022840"/>
    </source>
</evidence>
<dbReference type="PROSITE" id="PS00793">
    <property type="entry name" value="DHPS_2"/>
    <property type="match status" value="1"/>
</dbReference>
<name>A0A6N6NKF0_9ACTN</name>
<evidence type="ECO:0000313" key="17">
    <source>
        <dbReference type="EMBL" id="KAB1638721.1"/>
    </source>
</evidence>
<keyword evidence="9" id="KW-0479">Metal-binding</keyword>
<comment type="pathway">
    <text evidence="5">Cofactor biosynthesis; tetrahydrofolate biosynthesis; 2-amino-4-hydroxy-6-hydroxymethyl-7,8-dihydropteridine diphosphate from 7,8-dihydroneopterin triphosphate: step 4/4.</text>
</comment>
<dbReference type="InterPro" id="IPR006390">
    <property type="entry name" value="DHP_synth_dom"/>
</dbReference>
<evidence type="ECO:0000256" key="11">
    <source>
        <dbReference type="ARBA" id="ARBA00022777"/>
    </source>
</evidence>
<evidence type="ECO:0000256" key="15">
    <source>
        <dbReference type="ARBA" id="ARBA00023268"/>
    </source>
</evidence>
<evidence type="ECO:0000256" key="6">
    <source>
        <dbReference type="ARBA" id="ARBA00009503"/>
    </source>
</evidence>
<dbReference type="AlphaFoldDB" id="A0A6N6NKF0"/>
<dbReference type="Proteomes" id="UP000468668">
    <property type="component" value="Unassembled WGS sequence"/>
</dbReference>
<evidence type="ECO:0000256" key="2">
    <source>
        <dbReference type="ARBA" id="ARBA00000198"/>
    </source>
</evidence>
<dbReference type="GO" id="GO:0046656">
    <property type="term" value="P:folic acid biosynthetic process"/>
    <property type="evidence" value="ECO:0007669"/>
    <property type="project" value="UniProtKB-KW"/>
</dbReference>
<evidence type="ECO:0000256" key="13">
    <source>
        <dbReference type="ARBA" id="ARBA00022842"/>
    </source>
</evidence>
<comment type="cofactor">
    <cofactor evidence="3">
        <name>Mg(2+)</name>
        <dbReference type="ChEBI" id="CHEBI:18420"/>
    </cofactor>
</comment>
<dbReference type="InterPro" id="IPR045031">
    <property type="entry name" value="DHP_synth-like"/>
</dbReference>
<dbReference type="InterPro" id="IPR000489">
    <property type="entry name" value="Pterin-binding_dom"/>
</dbReference>
<dbReference type="Gene3D" id="3.20.20.20">
    <property type="entry name" value="Dihydropteroate synthase-like"/>
    <property type="match status" value="1"/>
</dbReference>
<reference evidence="17 18" key="1">
    <citation type="submission" date="2019-09" db="EMBL/GenBank/DDBJ databases">
        <title>Whole genome shotgun sequencing (WGS) of Ellagibacter isourolithinifaciens DSM 104140(T) and Adlercreutzia muris DSM 29508(T).</title>
        <authorList>
            <person name="Stoll D.A."/>
            <person name="Danylec N."/>
            <person name="Huch M."/>
        </authorList>
    </citation>
    <scope>NUCLEOTIDE SEQUENCE [LARGE SCALE GENOMIC DNA]</scope>
    <source>
        <strain evidence="17 18">DSM 104140</strain>
    </source>
</reference>
<evidence type="ECO:0000256" key="10">
    <source>
        <dbReference type="ARBA" id="ARBA00022741"/>
    </source>
</evidence>
<evidence type="ECO:0000256" key="1">
    <source>
        <dbReference type="ARBA" id="ARBA00000012"/>
    </source>
</evidence>
<dbReference type="PROSITE" id="PS00792">
    <property type="entry name" value="DHPS_1"/>
    <property type="match status" value="1"/>
</dbReference>
<dbReference type="GO" id="GO:0003848">
    <property type="term" value="F:2-amino-4-hydroxy-6-hydroxymethyldihydropteridine diphosphokinase activity"/>
    <property type="evidence" value="ECO:0007669"/>
    <property type="project" value="UniProtKB-EC"/>
</dbReference>
<evidence type="ECO:0000259" key="16">
    <source>
        <dbReference type="PROSITE" id="PS50972"/>
    </source>
</evidence>
<dbReference type="NCBIfam" id="TIGR01498">
    <property type="entry name" value="folK"/>
    <property type="match status" value="1"/>
</dbReference>
<sequence length="437" mass="47653">MNWQCASYSFDVKMPIVMGILNVTPDSFSDGGEHNTHDAAIAHAKSMIEQGAKVIDVGGESTRPGSAEVSVTEELSRTVEVVRELARAGICVSIDTRHAEVARACVEAGAAIINDVSGFRDPAMVEVARSCDAGLVVMHMKGEPRTMQDDPVYDDVVVEVRDYLAKRAAELEAAGIAHDRICLDPGPGFGKTASQTMELMRNFHEIARLGYPSMVAVSRKSYIGKAYGIEDPHDRDRASAAEALMACELGAGVVRAHNVEETLKALKDLRPYCYLGLGCNVALVAEPGEEREGKIAQIEHAIGQLCMIPDSQIVDVSSYYESEPAYYLDQEPFVNAVVLMRTGVAPKELLEYLHAIENSLGRVREIENGPRTCDVDILDYQLYVVDNDVLTLPHPRICERDFVVKPLLEISPNHVLADGTPVASVPEDQRVGHAVKL</sequence>
<dbReference type="CDD" id="cd00483">
    <property type="entry name" value="HPPK"/>
    <property type="match status" value="1"/>
</dbReference>
<keyword evidence="8 17" id="KW-0808">Transferase</keyword>
<accession>A0A6N6NKF0</accession>
<comment type="caution">
    <text evidence="17">The sequence shown here is derived from an EMBL/GenBank/DDBJ whole genome shotgun (WGS) entry which is preliminary data.</text>
</comment>
<dbReference type="InterPro" id="IPR035907">
    <property type="entry name" value="Hppk_sf"/>
</dbReference>
<comment type="pathway">
    <text evidence="4">Cofactor biosynthesis; tetrahydrofolate biosynthesis; 7,8-dihydrofolate from 2-amino-4-hydroxy-6-hydroxymethyl-7,8-dihydropteridine diphosphate and 4-aminobenzoate: step 1/2.</text>
</comment>
<evidence type="ECO:0000256" key="7">
    <source>
        <dbReference type="ARBA" id="ARBA00009951"/>
    </source>
</evidence>
<dbReference type="Pfam" id="PF00809">
    <property type="entry name" value="Pterin_bind"/>
    <property type="match status" value="1"/>
</dbReference>
<keyword evidence="13" id="KW-0460">Magnesium</keyword>
<dbReference type="OrthoDB" id="9811744at2"/>
<feature type="domain" description="Pterin-binding" evidence="16">
    <location>
        <begin position="15"/>
        <end position="267"/>
    </location>
</feature>
<keyword evidence="14" id="KW-0289">Folate biosynthesis</keyword>
<evidence type="ECO:0000256" key="14">
    <source>
        <dbReference type="ARBA" id="ARBA00022909"/>
    </source>
</evidence>
<evidence type="ECO:0000256" key="9">
    <source>
        <dbReference type="ARBA" id="ARBA00022723"/>
    </source>
</evidence>
<dbReference type="PANTHER" id="PTHR20941">
    <property type="entry name" value="FOLATE SYNTHESIS PROTEINS"/>
    <property type="match status" value="1"/>
</dbReference>
<keyword evidence="18" id="KW-1185">Reference proteome</keyword>
<dbReference type="InterPro" id="IPR000550">
    <property type="entry name" value="Hppk"/>
</dbReference>
<keyword evidence="11" id="KW-0418">Kinase</keyword>
<evidence type="ECO:0000313" key="18">
    <source>
        <dbReference type="Proteomes" id="UP000468668"/>
    </source>
</evidence>
<dbReference type="GeneID" id="98658378"/>
<dbReference type="Pfam" id="PF01288">
    <property type="entry name" value="HPPK"/>
    <property type="match status" value="1"/>
</dbReference>
<dbReference type="UniPathway" id="UPA00077">
    <property type="reaction ID" value="UER00155"/>
</dbReference>
<evidence type="ECO:0000256" key="5">
    <source>
        <dbReference type="ARBA" id="ARBA00005051"/>
    </source>
</evidence>
<protein>
    <submittedName>
        <fullName evidence="17">Dihydropteroate synthase</fullName>
        <ecNumber evidence="17">2.5.1.15</ecNumber>
    </submittedName>
</protein>
<keyword evidence="15" id="KW-0511">Multifunctional enzyme</keyword>
<gene>
    <name evidence="17" type="primary">folP</name>
    <name evidence="17" type="ORF">F8C90_08160</name>
</gene>
<dbReference type="NCBIfam" id="TIGR01496">
    <property type="entry name" value="DHPS"/>
    <property type="match status" value="1"/>
</dbReference>
<comment type="similarity">
    <text evidence="7">In the C-terminal section; belongs to the DHPS family.</text>
</comment>
<comment type="similarity">
    <text evidence="6">Belongs to the DHPS family.</text>
</comment>